<evidence type="ECO:0000313" key="4">
    <source>
        <dbReference type="Proteomes" id="UP000247523"/>
    </source>
</evidence>
<dbReference type="RefSeq" id="WP_094376482.1">
    <property type="nucleotide sequence ID" value="NZ_NOKA02000029.1"/>
</dbReference>
<sequence>MATVIKEILKKALQVLAQYGAKALAALTTYVKENWTTVAKYIAEMGLWQAIQYILQLLGY</sequence>
<accession>A0A255IMP4</accession>
<protein>
    <submittedName>
        <fullName evidence="2">Uncharacterized protein</fullName>
    </submittedName>
</protein>
<reference evidence="2 3" key="1">
    <citation type="journal article" date="2017" name="Genome Announc.">
        <title>Draft Genome Sequence of a Sporulating and Motile Strain of Lachnotalea glycerini Isolated from Water in Quebec City, Canada.</title>
        <authorList>
            <person name="Maheux A.F."/>
            <person name="Boudreau D.K."/>
            <person name="Berube E."/>
            <person name="Boissinot M."/>
            <person name="Raymond F."/>
            <person name="Brodeur S."/>
            <person name="Corbeil J."/>
            <person name="Isabel S."/>
            <person name="Omar R.F."/>
            <person name="Bergeron M.G."/>
        </authorList>
    </citation>
    <scope>NUCLEOTIDE SEQUENCE [LARGE SCALE GENOMIC DNA]</scope>
    <source>
        <strain evidence="2 3">CCRI-19302</strain>
    </source>
</reference>
<dbReference type="Proteomes" id="UP000247523">
    <property type="component" value="Unassembled WGS sequence"/>
</dbReference>
<evidence type="ECO:0000313" key="2">
    <source>
        <dbReference type="EMBL" id="RDY30726.1"/>
    </source>
</evidence>
<gene>
    <name evidence="1" type="ORF">C8E03_11483</name>
    <name evidence="2" type="ORF">CG710_013010</name>
</gene>
<evidence type="ECO:0000313" key="3">
    <source>
        <dbReference type="Proteomes" id="UP000216411"/>
    </source>
</evidence>
<proteinExistence type="predicted"/>
<dbReference type="AlphaFoldDB" id="A0A255IMP4"/>
<reference evidence="2" key="3">
    <citation type="submission" date="2018-07" db="EMBL/GenBank/DDBJ databases">
        <authorList>
            <person name="Quirk P.G."/>
            <person name="Krulwich T.A."/>
        </authorList>
    </citation>
    <scope>NUCLEOTIDE SEQUENCE</scope>
    <source>
        <strain evidence="2">CCRI-19302</strain>
    </source>
</reference>
<keyword evidence="3" id="KW-1185">Reference proteome</keyword>
<dbReference type="EMBL" id="NOKA02000029">
    <property type="protein sequence ID" value="RDY30726.1"/>
    <property type="molecule type" value="Genomic_DNA"/>
</dbReference>
<organism evidence="2 3">
    <name type="scientific">Lachnotalea glycerini</name>
    <dbReference type="NCBI Taxonomy" id="1763509"/>
    <lineage>
        <taxon>Bacteria</taxon>
        <taxon>Bacillati</taxon>
        <taxon>Bacillota</taxon>
        <taxon>Clostridia</taxon>
        <taxon>Lachnospirales</taxon>
        <taxon>Lachnospiraceae</taxon>
        <taxon>Lachnotalea</taxon>
    </lineage>
</organism>
<dbReference type="EMBL" id="QICS01000014">
    <property type="protein sequence ID" value="PXV86004.1"/>
    <property type="molecule type" value="Genomic_DNA"/>
</dbReference>
<evidence type="ECO:0000313" key="1">
    <source>
        <dbReference type="EMBL" id="PXV86004.1"/>
    </source>
</evidence>
<comment type="caution">
    <text evidence="2">The sequence shown here is derived from an EMBL/GenBank/DDBJ whole genome shotgun (WGS) entry which is preliminary data.</text>
</comment>
<dbReference type="Proteomes" id="UP000216411">
    <property type="component" value="Unassembled WGS sequence"/>
</dbReference>
<reference evidence="1 4" key="2">
    <citation type="submission" date="2018-05" db="EMBL/GenBank/DDBJ databases">
        <title>Genomic Encyclopedia of Type Strains, Phase IV (KMG-IV): sequencing the most valuable type-strain genomes for metagenomic binning, comparative biology and taxonomic classification.</title>
        <authorList>
            <person name="Goeker M."/>
        </authorList>
    </citation>
    <scope>NUCLEOTIDE SEQUENCE [LARGE SCALE GENOMIC DNA]</scope>
    <source>
        <strain evidence="1 4">DSM 28816</strain>
    </source>
</reference>
<name>A0A255IMP4_9FIRM</name>